<reference evidence="1 2" key="1">
    <citation type="submission" date="2017-10" db="EMBL/GenBank/DDBJ databases">
        <title>Bacillus sp. nov., a halophilic bacterium isolated from a Keqin Lake.</title>
        <authorList>
            <person name="Wang H."/>
        </authorList>
    </citation>
    <scope>NUCLEOTIDE SEQUENCE [LARGE SCALE GENOMIC DNA]</scope>
    <source>
        <strain evidence="1 2">KCTC 13187</strain>
    </source>
</reference>
<evidence type="ECO:0000313" key="2">
    <source>
        <dbReference type="Proteomes" id="UP000281498"/>
    </source>
</evidence>
<dbReference type="InterPro" id="IPR045956">
    <property type="entry name" value="DUF6376"/>
</dbReference>
<dbReference type="RefSeq" id="WP_110935849.1">
    <property type="nucleotide sequence ID" value="NZ_KZ614146.1"/>
</dbReference>
<evidence type="ECO:0000313" key="1">
    <source>
        <dbReference type="EMBL" id="RKL66570.1"/>
    </source>
</evidence>
<dbReference type="OrthoDB" id="2607309at2"/>
<evidence type="ECO:0008006" key="3">
    <source>
        <dbReference type="Google" id="ProtNLM"/>
    </source>
</evidence>
<proteinExistence type="predicted"/>
<keyword evidence="2" id="KW-1185">Reference proteome</keyword>
<dbReference type="PROSITE" id="PS51257">
    <property type="entry name" value="PROKAR_LIPOPROTEIN"/>
    <property type="match status" value="1"/>
</dbReference>
<sequence length="145" mass="16296">MKKIMFILFTFSIVILSGCSVLEEVNSSLNYATESTDYINDLQTFGEEASSLVQDAATDPDKKTELEGKITDLEARIKEFNEMKAPSIATDLHETVVEKNDQILEGINTAKENGELSVEKLKDTEIFKTINEMTDLIDQIKQLEL</sequence>
<protein>
    <recommendedName>
        <fullName evidence="3">Lipoprotein</fullName>
    </recommendedName>
</protein>
<dbReference type="Pfam" id="PF19903">
    <property type="entry name" value="DUF6376"/>
    <property type="match status" value="1"/>
</dbReference>
<accession>A0A3A9K6S5</accession>
<dbReference type="Proteomes" id="UP000281498">
    <property type="component" value="Unassembled WGS sequence"/>
</dbReference>
<organism evidence="1 2">
    <name type="scientific">Salipaludibacillus neizhouensis</name>
    <dbReference type="NCBI Taxonomy" id="885475"/>
    <lineage>
        <taxon>Bacteria</taxon>
        <taxon>Bacillati</taxon>
        <taxon>Bacillota</taxon>
        <taxon>Bacilli</taxon>
        <taxon>Bacillales</taxon>
        <taxon>Bacillaceae</taxon>
    </lineage>
</organism>
<comment type="caution">
    <text evidence="1">The sequence shown here is derived from an EMBL/GenBank/DDBJ whole genome shotgun (WGS) entry which is preliminary data.</text>
</comment>
<gene>
    <name evidence="1" type="ORF">CR203_14885</name>
</gene>
<name>A0A3A9K6S5_9BACI</name>
<dbReference type="AlphaFoldDB" id="A0A3A9K6S5"/>
<dbReference type="EMBL" id="PDOE01000006">
    <property type="protein sequence ID" value="RKL66570.1"/>
    <property type="molecule type" value="Genomic_DNA"/>
</dbReference>